<keyword evidence="3" id="KW-1185">Reference proteome</keyword>
<keyword evidence="1" id="KW-0175">Coiled coil</keyword>
<dbReference type="Proteomes" id="UP000765509">
    <property type="component" value="Unassembled WGS sequence"/>
</dbReference>
<proteinExistence type="predicted"/>
<comment type="caution">
    <text evidence="2">The sequence shown here is derived from an EMBL/GenBank/DDBJ whole genome shotgun (WGS) entry which is preliminary data.</text>
</comment>
<feature type="coiled-coil region" evidence="1">
    <location>
        <begin position="46"/>
        <end position="101"/>
    </location>
</feature>
<name>A0A9Q3I307_9BASI</name>
<dbReference type="AlphaFoldDB" id="A0A9Q3I307"/>
<gene>
    <name evidence="2" type="ORF">O181_065848</name>
</gene>
<protein>
    <submittedName>
        <fullName evidence="2">Uncharacterized protein</fullName>
    </submittedName>
</protein>
<evidence type="ECO:0000313" key="3">
    <source>
        <dbReference type="Proteomes" id="UP000765509"/>
    </source>
</evidence>
<accession>A0A9Q3I307</accession>
<dbReference type="EMBL" id="AVOT02032384">
    <property type="protein sequence ID" value="MBW0526133.1"/>
    <property type="molecule type" value="Genomic_DNA"/>
</dbReference>
<evidence type="ECO:0000256" key="1">
    <source>
        <dbReference type="SAM" id="Coils"/>
    </source>
</evidence>
<dbReference type="OrthoDB" id="2506685at2759"/>
<organism evidence="2 3">
    <name type="scientific">Austropuccinia psidii MF-1</name>
    <dbReference type="NCBI Taxonomy" id="1389203"/>
    <lineage>
        <taxon>Eukaryota</taxon>
        <taxon>Fungi</taxon>
        <taxon>Dikarya</taxon>
        <taxon>Basidiomycota</taxon>
        <taxon>Pucciniomycotina</taxon>
        <taxon>Pucciniomycetes</taxon>
        <taxon>Pucciniales</taxon>
        <taxon>Sphaerophragmiaceae</taxon>
        <taxon>Austropuccinia</taxon>
    </lineage>
</organism>
<evidence type="ECO:0000313" key="2">
    <source>
        <dbReference type="EMBL" id="MBW0526133.1"/>
    </source>
</evidence>
<sequence length="140" mass="16619">MVQDLDGGCIIPRLEILKIYIKKYLGAKVFIKQKKFSQEQKASSEKESLEEALKQIKYLAQKIQNSQSKEHKSKETRREVVKELLNQLKRLSEVFESKKKTQSSNNQDHRIENYFLEEENSAIRCNHLTEYFDKIIFLNH</sequence>
<reference evidence="2" key="1">
    <citation type="submission" date="2021-03" db="EMBL/GenBank/DDBJ databases">
        <title>Draft genome sequence of rust myrtle Austropuccinia psidii MF-1, a brazilian biotype.</title>
        <authorList>
            <person name="Quecine M.C."/>
            <person name="Pachon D.M.R."/>
            <person name="Bonatelli M.L."/>
            <person name="Correr F.H."/>
            <person name="Franceschini L.M."/>
            <person name="Leite T.F."/>
            <person name="Margarido G.R.A."/>
            <person name="Almeida C.A."/>
            <person name="Ferrarezi J.A."/>
            <person name="Labate C.A."/>
        </authorList>
    </citation>
    <scope>NUCLEOTIDE SEQUENCE</scope>
    <source>
        <strain evidence="2">MF-1</strain>
    </source>
</reference>